<proteinExistence type="inferred from homology"/>
<dbReference type="InterPro" id="IPR030395">
    <property type="entry name" value="GP_PDE_dom"/>
</dbReference>
<dbReference type="EMBL" id="JAAGNN010000002">
    <property type="protein sequence ID" value="KAF4093035.1"/>
    <property type="molecule type" value="Genomic_DNA"/>
</dbReference>
<evidence type="ECO:0000256" key="8">
    <source>
        <dbReference type="ARBA" id="ARBA00036083"/>
    </source>
</evidence>
<dbReference type="PROSITE" id="PS50007">
    <property type="entry name" value="PIPLC_X_DOMAIN"/>
    <property type="match status" value="1"/>
</dbReference>
<protein>
    <recommendedName>
        <fullName evidence="14">GP-PDE domain-containing protein</fullName>
    </recommendedName>
</protein>
<comment type="catalytic activity">
    <reaction evidence="12">
        <text>N,1-di-(9Z-octadecenoyl)-sn-glycero-3-phosphoethanolamine + H2O = N-(9Z-octadecenoyl) ethanolamine + 1-(9Z-octadecenoyl)-sn-glycero-3-phosphate + H(+)</text>
        <dbReference type="Rhea" id="RHEA:56460"/>
        <dbReference type="ChEBI" id="CHEBI:15377"/>
        <dbReference type="ChEBI" id="CHEBI:15378"/>
        <dbReference type="ChEBI" id="CHEBI:71466"/>
        <dbReference type="ChEBI" id="CHEBI:74544"/>
        <dbReference type="ChEBI" id="CHEBI:85222"/>
    </reaction>
    <physiologicalReaction direction="left-to-right" evidence="12">
        <dbReference type="Rhea" id="RHEA:56461"/>
    </physiologicalReaction>
</comment>
<comment type="similarity">
    <text evidence="2">Belongs to the glycerophosphoryl diester phosphodiesterase family.</text>
</comment>
<evidence type="ECO:0000256" key="7">
    <source>
        <dbReference type="ARBA" id="ARBA00023136"/>
    </source>
</evidence>
<evidence type="ECO:0000256" key="2">
    <source>
        <dbReference type="ARBA" id="ARBA00007277"/>
    </source>
</evidence>
<evidence type="ECO:0000313" key="15">
    <source>
        <dbReference type="EMBL" id="KAF4093035.1"/>
    </source>
</evidence>
<dbReference type="PANTHER" id="PTHR42758">
    <property type="entry name" value="PHOSPHATIDYLGLYCEROL PHOSPHOLIPASE C"/>
    <property type="match status" value="1"/>
</dbReference>
<comment type="catalytic activity">
    <reaction evidence="9">
        <text>N-(5Z,8Z,11Z,14Z-eicosatetraenoyl)-1-(9Z-octadecenoyl)-sn-glycero-3-phosphoethanolamine + H2O = N-(5Z,8Z,11Z,14Z-eicosatetraenoyl)-ethanolamine + 1-(9Z-octadecenoyl)-sn-glycero-3-phosphate + H(+)</text>
        <dbReference type="Rhea" id="RHEA:45544"/>
        <dbReference type="ChEBI" id="CHEBI:2700"/>
        <dbReference type="ChEBI" id="CHEBI:15377"/>
        <dbReference type="ChEBI" id="CHEBI:15378"/>
        <dbReference type="ChEBI" id="CHEBI:74544"/>
        <dbReference type="ChEBI" id="CHEBI:85223"/>
    </reaction>
    <physiologicalReaction direction="left-to-right" evidence="9">
        <dbReference type="Rhea" id="RHEA:45545"/>
    </physiologicalReaction>
</comment>
<feature type="region of interest" description="Disordered" evidence="13">
    <location>
        <begin position="1"/>
        <end position="20"/>
    </location>
</feature>
<feature type="compositionally biased region" description="Basic and acidic residues" evidence="13">
    <location>
        <begin position="1"/>
        <end position="18"/>
    </location>
</feature>
<evidence type="ECO:0000256" key="12">
    <source>
        <dbReference type="ARBA" id="ARBA00048947"/>
    </source>
</evidence>
<dbReference type="GO" id="GO:0008081">
    <property type="term" value="F:phosphoric diester hydrolase activity"/>
    <property type="evidence" value="ECO:0007669"/>
    <property type="project" value="InterPro"/>
</dbReference>
<dbReference type="SUPFAM" id="SSF51695">
    <property type="entry name" value="PLC-like phosphodiesterases"/>
    <property type="match status" value="1"/>
</dbReference>
<keyword evidence="5" id="KW-1133">Transmembrane helix</keyword>
<comment type="caution">
    <text evidence="15">The sequence shown here is derived from an EMBL/GenBank/DDBJ whole genome shotgun (WGS) entry which is preliminary data.</text>
</comment>
<feature type="domain" description="GP-PDE" evidence="14">
    <location>
        <begin position="42"/>
        <end position="311"/>
    </location>
</feature>
<comment type="catalytic activity">
    <reaction evidence="8">
        <text>1-O-hexadecyl-sn-glycero-3-phosphocholine + H2O = 1-O-hexadecyl-sn-glycero-3-phosphate + choline + H(+)</text>
        <dbReference type="Rhea" id="RHEA:41143"/>
        <dbReference type="ChEBI" id="CHEBI:15354"/>
        <dbReference type="ChEBI" id="CHEBI:15377"/>
        <dbReference type="ChEBI" id="CHEBI:15378"/>
        <dbReference type="ChEBI" id="CHEBI:64496"/>
        <dbReference type="ChEBI" id="CHEBI:77580"/>
    </reaction>
    <physiologicalReaction direction="left-to-right" evidence="8">
        <dbReference type="Rhea" id="RHEA:41144"/>
    </physiologicalReaction>
</comment>
<keyword evidence="6" id="KW-0443">Lipid metabolism</keyword>
<evidence type="ECO:0000256" key="11">
    <source>
        <dbReference type="ARBA" id="ARBA00048580"/>
    </source>
</evidence>
<keyword evidence="16" id="KW-1185">Reference proteome</keyword>
<evidence type="ECO:0000256" key="6">
    <source>
        <dbReference type="ARBA" id="ARBA00023098"/>
    </source>
</evidence>
<dbReference type="AlphaFoldDB" id="A0A7J6BD67"/>
<dbReference type="InterPro" id="IPR017946">
    <property type="entry name" value="PLC-like_Pdiesterase_TIM-brl"/>
</dbReference>
<keyword evidence="4" id="KW-0378">Hydrolase</keyword>
<dbReference type="Gene3D" id="3.20.20.190">
    <property type="entry name" value="Phosphatidylinositol (PI) phosphodiesterase"/>
    <property type="match status" value="1"/>
</dbReference>
<name>A0A7J6BD67_AMEME</name>
<evidence type="ECO:0000256" key="1">
    <source>
        <dbReference type="ARBA" id="ARBA00004370"/>
    </source>
</evidence>
<dbReference type="GO" id="GO:0004622">
    <property type="term" value="F:phosphatidylcholine lysophospholipase activity"/>
    <property type="evidence" value="ECO:0007669"/>
    <property type="project" value="TreeGrafter"/>
</dbReference>
<keyword evidence="7" id="KW-0472">Membrane</keyword>
<evidence type="ECO:0000259" key="14">
    <source>
        <dbReference type="PROSITE" id="PS51704"/>
    </source>
</evidence>
<dbReference type="GO" id="GO:0005789">
    <property type="term" value="C:endoplasmic reticulum membrane"/>
    <property type="evidence" value="ECO:0007669"/>
    <property type="project" value="TreeGrafter"/>
</dbReference>
<comment type="catalytic activity">
    <reaction evidence="10">
        <text>N-hexadecanoyl-1-(9Z-octadecenoyl)-sn-glycero-3-phosphoethanolamine + H2O = N-hexadecanoylethanolamine + 1-(9Z-octadecenoyl)-sn-glycero-3-phosphate + H(+)</text>
        <dbReference type="Rhea" id="RHEA:53168"/>
        <dbReference type="ChEBI" id="CHEBI:15377"/>
        <dbReference type="ChEBI" id="CHEBI:15378"/>
        <dbReference type="ChEBI" id="CHEBI:71464"/>
        <dbReference type="ChEBI" id="CHEBI:74544"/>
        <dbReference type="ChEBI" id="CHEBI:85217"/>
    </reaction>
    <physiologicalReaction direction="left-to-right" evidence="10">
        <dbReference type="Rhea" id="RHEA:53169"/>
    </physiologicalReaction>
</comment>
<gene>
    <name evidence="15" type="ORF">AMELA_G00027670</name>
</gene>
<dbReference type="CDD" id="cd08612">
    <property type="entry name" value="GDPD_GDE4"/>
    <property type="match status" value="1"/>
</dbReference>
<sequence length="318" mass="36104">MTGEEDKGTSGHTKDKSESVTCHSLESLGLTACGNYVQLHVLPAPSSRGGSGERIESTMEAFTHAVEVGTEMLELDCHLTQDGHVIVSHDENLLRQTGLDANISDLNLEDLPLYKEQLEVTFHTGHYSTGSDRRFALLEDIFRRFPRMPVNIEVKEHNMELIEKVSSLVKKYNREDITVWASVESSIMKECRKVNSTMPYMFTEMRGLQLLLLYYTGLLPFVTLGESFLQYYLPQVINTTYIPDPGVLRNRFVISLIQKLTLRKGLFQHLKDRGIQIHLFVCNEERDIEAAFAAGATGVMTDYPTLLSDYIRRHRQAT</sequence>
<evidence type="ECO:0000256" key="3">
    <source>
        <dbReference type="ARBA" id="ARBA00022692"/>
    </source>
</evidence>
<evidence type="ECO:0000256" key="9">
    <source>
        <dbReference type="ARBA" id="ARBA00047392"/>
    </source>
</evidence>
<reference evidence="15 16" key="1">
    <citation type="submission" date="2020-02" db="EMBL/GenBank/DDBJ databases">
        <title>A chromosome-scale genome assembly of the black bullhead catfish (Ameiurus melas).</title>
        <authorList>
            <person name="Wen M."/>
            <person name="Zham M."/>
            <person name="Cabau C."/>
            <person name="Klopp C."/>
            <person name="Donnadieu C."/>
            <person name="Roques C."/>
            <person name="Bouchez O."/>
            <person name="Lampietro C."/>
            <person name="Jouanno E."/>
            <person name="Herpin A."/>
            <person name="Louis A."/>
            <person name="Berthelot C."/>
            <person name="Parey E."/>
            <person name="Roest-Crollius H."/>
            <person name="Braasch I."/>
            <person name="Postlethwait J."/>
            <person name="Robinson-Rechavi M."/>
            <person name="Echchiki A."/>
            <person name="Begum T."/>
            <person name="Montfort J."/>
            <person name="Schartl M."/>
            <person name="Bobe J."/>
            <person name="Guiguen Y."/>
        </authorList>
    </citation>
    <scope>NUCLEOTIDE SEQUENCE [LARGE SCALE GENOMIC DNA]</scope>
    <source>
        <strain evidence="15">M_S1</strain>
        <tissue evidence="15">Blood</tissue>
    </source>
</reference>
<comment type="subcellular location">
    <subcellularLocation>
        <location evidence="1">Membrane</location>
    </subcellularLocation>
</comment>
<evidence type="ECO:0000313" key="16">
    <source>
        <dbReference type="Proteomes" id="UP000593565"/>
    </source>
</evidence>
<dbReference type="InterPro" id="IPR052271">
    <property type="entry name" value="GDPD-Related"/>
</dbReference>
<dbReference type="PANTHER" id="PTHR42758:SF3">
    <property type="entry name" value="LYSOPHOSPHOLIPASE D GDPD3"/>
    <property type="match status" value="1"/>
</dbReference>
<comment type="catalytic activity">
    <reaction evidence="11">
        <text>1-O-(1Z-octadecenyl)-sn-glycero-3-phospho-N-hexadecanoyl-ethanolamine + H2O = 1-O-(1Z-octadecenyl)-sn-glycero-3-phosphate + N-hexadecanoylethanolamine + H(+)</text>
        <dbReference type="Rhea" id="RHEA:53184"/>
        <dbReference type="ChEBI" id="CHEBI:15377"/>
        <dbReference type="ChEBI" id="CHEBI:15378"/>
        <dbReference type="ChEBI" id="CHEBI:71464"/>
        <dbReference type="ChEBI" id="CHEBI:137009"/>
        <dbReference type="ChEBI" id="CHEBI:137017"/>
    </reaction>
    <physiologicalReaction direction="left-to-right" evidence="11">
        <dbReference type="Rhea" id="RHEA:53185"/>
    </physiologicalReaction>
</comment>
<dbReference type="PROSITE" id="PS51704">
    <property type="entry name" value="GP_PDE"/>
    <property type="match status" value="1"/>
</dbReference>
<keyword evidence="3" id="KW-0812">Transmembrane</keyword>
<accession>A0A7J6BD67</accession>
<dbReference type="Proteomes" id="UP000593565">
    <property type="component" value="Unassembled WGS sequence"/>
</dbReference>
<organism evidence="15 16">
    <name type="scientific">Ameiurus melas</name>
    <name type="common">Black bullhead</name>
    <name type="synonym">Silurus melas</name>
    <dbReference type="NCBI Taxonomy" id="219545"/>
    <lineage>
        <taxon>Eukaryota</taxon>
        <taxon>Metazoa</taxon>
        <taxon>Chordata</taxon>
        <taxon>Craniata</taxon>
        <taxon>Vertebrata</taxon>
        <taxon>Euteleostomi</taxon>
        <taxon>Actinopterygii</taxon>
        <taxon>Neopterygii</taxon>
        <taxon>Teleostei</taxon>
        <taxon>Ostariophysi</taxon>
        <taxon>Siluriformes</taxon>
        <taxon>Ictaluridae</taxon>
        <taxon>Ameiurus</taxon>
    </lineage>
</organism>
<dbReference type="Pfam" id="PF03009">
    <property type="entry name" value="GDPD"/>
    <property type="match status" value="1"/>
</dbReference>
<evidence type="ECO:0000256" key="13">
    <source>
        <dbReference type="SAM" id="MobiDB-lite"/>
    </source>
</evidence>
<evidence type="ECO:0000256" key="4">
    <source>
        <dbReference type="ARBA" id="ARBA00022801"/>
    </source>
</evidence>
<dbReference type="GO" id="GO:0046475">
    <property type="term" value="P:glycerophospholipid catabolic process"/>
    <property type="evidence" value="ECO:0007669"/>
    <property type="project" value="TreeGrafter"/>
</dbReference>
<evidence type="ECO:0000256" key="10">
    <source>
        <dbReference type="ARBA" id="ARBA00047538"/>
    </source>
</evidence>
<evidence type="ECO:0000256" key="5">
    <source>
        <dbReference type="ARBA" id="ARBA00022989"/>
    </source>
</evidence>